<dbReference type="OrthoDB" id="2406444at2"/>
<reference evidence="2 3" key="2">
    <citation type="submission" date="2017-06" db="EMBL/GenBank/DDBJ databases">
        <authorList>
            <consortium name="Pathogen Informatics"/>
        </authorList>
    </citation>
    <scope>NUCLEOTIDE SEQUENCE [LARGE SCALE GENOMIC DNA]</scope>
    <source>
        <strain evidence="2 3">NCTC13833</strain>
    </source>
</reference>
<dbReference type="AlphaFoldDB" id="A0A240C4G7"/>
<name>A0A240C4G7_9STAP</name>
<accession>A0A240C4G7</accession>
<dbReference type="EMBL" id="BMCB01000012">
    <property type="protein sequence ID" value="GGA94636.1"/>
    <property type="molecule type" value="Genomic_DNA"/>
</dbReference>
<evidence type="ECO:0000313" key="4">
    <source>
        <dbReference type="Proteomes" id="UP000652995"/>
    </source>
</evidence>
<dbReference type="Proteomes" id="UP000652995">
    <property type="component" value="Unassembled WGS sequence"/>
</dbReference>
<dbReference type="EMBL" id="LT906464">
    <property type="protein sequence ID" value="SNW03001.1"/>
    <property type="molecule type" value="Genomic_DNA"/>
</dbReference>
<dbReference type="InterPro" id="IPR010461">
    <property type="entry name" value="ComK"/>
</dbReference>
<evidence type="ECO:0000313" key="2">
    <source>
        <dbReference type="EMBL" id="SNW03001.1"/>
    </source>
</evidence>
<evidence type="ECO:0000313" key="3">
    <source>
        <dbReference type="Proteomes" id="UP000243706"/>
    </source>
</evidence>
<reference evidence="1" key="4">
    <citation type="submission" date="2024-05" db="EMBL/GenBank/DDBJ databases">
        <authorList>
            <person name="Sun Q."/>
            <person name="Sedlacek I."/>
        </authorList>
    </citation>
    <scope>NUCLEOTIDE SEQUENCE</scope>
    <source>
        <strain evidence="1">CCM 4175</strain>
    </source>
</reference>
<keyword evidence="4" id="KW-1185">Reference proteome</keyword>
<dbReference type="RefSeq" id="WP_095117268.1">
    <property type="nucleotide sequence ID" value="NZ_BMCB01000012.1"/>
</dbReference>
<sequence length="146" mass="17023">MQTYSNIAFESLLFIKTSHQIDQRLELYFLTHKTHTTLTLSKLMKHILKSHHKHSYTQKELTHQHLGIHHLTPIYISPQLILCPLQSHRAPIQYIINMSHVIGMSSQKSDTIIVFKQNHRITVPYPLTVCLKQWKAAQILSQVPDI</sequence>
<dbReference type="GO" id="GO:0030420">
    <property type="term" value="P:establishment of competence for transformation"/>
    <property type="evidence" value="ECO:0007669"/>
    <property type="project" value="InterPro"/>
</dbReference>
<protein>
    <submittedName>
        <fullName evidence="2">ComK family protein</fullName>
    </submittedName>
</protein>
<evidence type="ECO:0000313" key="1">
    <source>
        <dbReference type="EMBL" id="GGA94636.1"/>
    </source>
</evidence>
<gene>
    <name evidence="1" type="ORF">GCM10007183_18510</name>
    <name evidence="2" type="ORF">SAMEA4412661_01368</name>
</gene>
<reference evidence="4" key="3">
    <citation type="journal article" date="2019" name="Int. J. Syst. Evol. Microbiol.">
        <title>The Global Catalogue of Microorganisms (GCM) 10K type strain sequencing project: providing services to taxonomists for standard genome sequencing and annotation.</title>
        <authorList>
            <consortium name="The Broad Institute Genomics Platform"/>
            <consortium name="The Broad Institute Genome Sequencing Center for Infectious Disease"/>
            <person name="Wu L."/>
            <person name="Ma J."/>
        </authorList>
    </citation>
    <scope>NUCLEOTIDE SEQUENCE [LARGE SCALE GENOMIC DNA]</scope>
    <source>
        <strain evidence="4">CCM 4175</strain>
    </source>
</reference>
<organism evidence="2 3">
    <name type="scientific">Staphylococcus muscae</name>
    <dbReference type="NCBI Taxonomy" id="1294"/>
    <lineage>
        <taxon>Bacteria</taxon>
        <taxon>Bacillati</taxon>
        <taxon>Bacillota</taxon>
        <taxon>Bacilli</taxon>
        <taxon>Bacillales</taxon>
        <taxon>Staphylococcaceae</taxon>
        <taxon>Staphylococcus</taxon>
    </lineage>
</organism>
<dbReference type="Pfam" id="PF06338">
    <property type="entry name" value="ComK"/>
    <property type="match status" value="1"/>
</dbReference>
<proteinExistence type="predicted"/>
<reference evidence="1" key="1">
    <citation type="journal article" date="2014" name="Int. J. Syst. Evol. Microbiol.">
        <title>Complete genome of a new Firmicutes species belonging to the dominant human colonic microbiota ('Ruminococcus bicirculans') reveals two chromosomes and a selective capacity to utilize plant glucans.</title>
        <authorList>
            <consortium name="NISC Comparative Sequencing Program"/>
            <person name="Wegmann U."/>
            <person name="Louis P."/>
            <person name="Goesmann A."/>
            <person name="Henrissat B."/>
            <person name="Duncan S.H."/>
            <person name="Flint H.J."/>
        </authorList>
    </citation>
    <scope>NUCLEOTIDE SEQUENCE</scope>
    <source>
        <strain evidence="1">CCM 4175</strain>
    </source>
</reference>
<dbReference type="Proteomes" id="UP000243706">
    <property type="component" value="Chromosome 1"/>
</dbReference>
<dbReference type="KEGG" id="smus:C7J88_03540"/>